<reference evidence="1" key="1">
    <citation type="submission" date="2019-09" db="EMBL/GenBank/DDBJ databases">
        <authorList>
            <person name="Li J."/>
        </authorList>
    </citation>
    <scope>NUCLEOTIDE SEQUENCE [LARGE SCALE GENOMIC DNA]</scope>
    <source>
        <strain evidence="1">NRBC 14897</strain>
    </source>
</reference>
<dbReference type="RefSeq" id="WP_129181389.1">
    <property type="nucleotide sequence ID" value="NZ_JAGIOG010000001.1"/>
</dbReference>
<organism evidence="1 2">
    <name type="scientific">Aeromicrobium fastidiosum</name>
    <dbReference type="NCBI Taxonomy" id="52699"/>
    <lineage>
        <taxon>Bacteria</taxon>
        <taxon>Bacillati</taxon>
        <taxon>Actinomycetota</taxon>
        <taxon>Actinomycetes</taxon>
        <taxon>Propionibacteriales</taxon>
        <taxon>Nocardioidaceae</taxon>
        <taxon>Aeromicrobium</taxon>
    </lineage>
</organism>
<name>A0A641ATX0_9ACTN</name>
<proteinExistence type="predicted"/>
<accession>A0A641ATX0</accession>
<dbReference type="EMBL" id="SDPP02000001">
    <property type="protein sequence ID" value="KAA1380683.1"/>
    <property type="molecule type" value="Genomic_DNA"/>
</dbReference>
<protein>
    <submittedName>
        <fullName evidence="1">Uncharacterized protein</fullName>
    </submittedName>
</protein>
<dbReference type="Proteomes" id="UP001515100">
    <property type="component" value="Unassembled WGS sequence"/>
</dbReference>
<keyword evidence="2" id="KW-1185">Reference proteome</keyword>
<dbReference type="OrthoDB" id="3473567at2"/>
<gene>
    <name evidence="1" type="ORF">ESP62_005815</name>
</gene>
<sequence>MVDLRAGKDHAWEAGGIDALRAGGVDVCFVGISSVLGREDDADRPGPGAAHLREGVPVKVFAAAGCTAAPAAELTRRHVADLVDRVGRSVDVLVETHHGYADVDELEVLARTFGVSILLDTMGLARITDDPVGAAARLAPWTRFAQVKGFDPDQVSTSRHEALTGASSSLTRRLIAAAGGVEAITLETRSPTIADDLAAMRGWWGGQLSSHLHKEAGA</sequence>
<evidence type="ECO:0000313" key="2">
    <source>
        <dbReference type="Proteomes" id="UP001515100"/>
    </source>
</evidence>
<dbReference type="AlphaFoldDB" id="A0A641ATX0"/>
<comment type="caution">
    <text evidence="1">The sequence shown here is derived from an EMBL/GenBank/DDBJ whole genome shotgun (WGS) entry which is preliminary data.</text>
</comment>
<dbReference type="SUPFAM" id="SSF51658">
    <property type="entry name" value="Xylose isomerase-like"/>
    <property type="match status" value="1"/>
</dbReference>
<evidence type="ECO:0000313" key="1">
    <source>
        <dbReference type="EMBL" id="KAA1380683.1"/>
    </source>
</evidence>
<dbReference type="InterPro" id="IPR036237">
    <property type="entry name" value="Xyl_isomerase-like_sf"/>
</dbReference>